<reference evidence="2" key="2">
    <citation type="submission" date="2020-09" db="EMBL/GenBank/DDBJ databases">
        <authorList>
            <person name="Sun Q."/>
            <person name="Kim S."/>
        </authorList>
    </citation>
    <scope>NUCLEOTIDE SEQUENCE</scope>
    <source>
        <strain evidence="2">KCTC 12988</strain>
    </source>
</reference>
<comment type="caution">
    <text evidence="2">The sequence shown here is derived from an EMBL/GenBank/DDBJ whole genome shotgun (WGS) entry which is preliminary data.</text>
</comment>
<dbReference type="Proteomes" id="UP000644507">
    <property type="component" value="Unassembled WGS sequence"/>
</dbReference>
<evidence type="ECO:0000256" key="1">
    <source>
        <dbReference type="SAM" id="SignalP"/>
    </source>
</evidence>
<evidence type="ECO:0000313" key="2">
    <source>
        <dbReference type="EMBL" id="GHC54601.1"/>
    </source>
</evidence>
<accession>A0A918WIG8</accession>
<feature type="chain" id="PRO_5037319021" description="PEP-CTERM protein-sorting domain-containing protein" evidence="1">
    <location>
        <begin position="22"/>
        <end position="272"/>
    </location>
</feature>
<sequence length="272" mass="28052">MKNSSLLTLTAIGTYTSISSAATTTLISPTLNNGGFEVALGGTVLSGGSSGDGNSNAATDRFAANNGTIKVPGWTISTGGFSGLDGSQINDFTTPAPANGQDAAPNRGRGESRRVFLINDRVESTALSDDLTSGLGGDLFQLSLWTGSNDLGATHFTLDASIVFDAGLPSEQTVGFQSISHTISDAPNGQLADNVTNGFIERDNAAFGSVAAPADYSTAQLVLDVDNNNSNGANQSDQVYIDDVTLTVTSIPEPSSALLSLLALPFVLRRRR</sequence>
<gene>
    <name evidence="2" type="ORF">GCM10007100_21310</name>
</gene>
<reference evidence="2" key="1">
    <citation type="journal article" date="2014" name="Int. J. Syst. Evol. Microbiol.">
        <title>Complete genome sequence of Corynebacterium casei LMG S-19264T (=DSM 44701T), isolated from a smear-ripened cheese.</title>
        <authorList>
            <consortium name="US DOE Joint Genome Institute (JGI-PGF)"/>
            <person name="Walter F."/>
            <person name="Albersmeier A."/>
            <person name="Kalinowski J."/>
            <person name="Ruckert C."/>
        </authorList>
    </citation>
    <scope>NUCLEOTIDE SEQUENCE</scope>
    <source>
        <strain evidence="2">KCTC 12988</strain>
    </source>
</reference>
<dbReference type="EMBL" id="BMXI01000008">
    <property type="protein sequence ID" value="GHC54601.1"/>
    <property type="molecule type" value="Genomic_DNA"/>
</dbReference>
<dbReference type="RefSeq" id="WP_189569935.1">
    <property type="nucleotide sequence ID" value="NZ_BMXI01000008.1"/>
</dbReference>
<keyword evidence="1" id="KW-0732">Signal</keyword>
<evidence type="ECO:0008006" key="4">
    <source>
        <dbReference type="Google" id="ProtNLM"/>
    </source>
</evidence>
<proteinExistence type="predicted"/>
<protein>
    <recommendedName>
        <fullName evidence="4">PEP-CTERM protein-sorting domain-containing protein</fullName>
    </recommendedName>
</protein>
<feature type="signal peptide" evidence="1">
    <location>
        <begin position="1"/>
        <end position="21"/>
    </location>
</feature>
<keyword evidence="3" id="KW-1185">Reference proteome</keyword>
<evidence type="ECO:0000313" key="3">
    <source>
        <dbReference type="Proteomes" id="UP000644507"/>
    </source>
</evidence>
<dbReference type="AlphaFoldDB" id="A0A918WIG8"/>
<name>A0A918WIG8_9BACT</name>
<organism evidence="2 3">
    <name type="scientific">Roseibacillus persicicus</name>
    <dbReference type="NCBI Taxonomy" id="454148"/>
    <lineage>
        <taxon>Bacteria</taxon>
        <taxon>Pseudomonadati</taxon>
        <taxon>Verrucomicrobiota</taxon>
        <taxon>Verrucomicrobiia</taxon>
        <taxon>Verrucomicrobiales</taxon>
        <taxon>Verrucomicrobiaceae</taxon>
        <taxon>Roseibacillus</taxon>
    </lineage>
</organism>